<keyword evidence="1" id="KW-1133">Transmembrane helix</keyword>
<feature type="transmembrane region" description="Helical" evidence="1">
    <location>
        <begin position="85"/>
        <end position="106"/>
    </location>
</feature>
<sequence>MPEITPQNSSLQVTPCTVYHMLANAAIVCLIASLVVNLFVGGAARMALHGGMGGVFIAGALMLLAVVFGMIALCGIPRYGSKCLLWEGLVSVLVPVLLIAFAIPVYKTVRMKAQARMHAQQQEHAGP</sequence>
<dbReference type="AlphaFoldDB" id="A0A1J5RP85"/>
<reference evidence="2" key="1">
    <citation type="submission" date="2016-10" db="EMBL/GenBank/DDBJ databases">
        <title>Sequence of Gallionella enrichment culture.</title>
        <authorList>
            <person name="Poehlein A."/>
            <person name="Muehling M."/>
            <person name="Daniel R."/>
        </authorList>
    </citation>
    <scope>NUCLEOTIDE SEQUENCE</scope>
</reference>
<keyword evidence="1" id="KW-0812">Transmembrane</keyword>
<gene>
    <name evidence="2" type="ORF">GALL_199850</name>
</gene>
<evidence type="ECO:0000313" key="2">
    <source>
        <dbReference type="EMBL" id="OIQ98064.1"/>
    </source>
</evidence>
<evidence type="ECO:0000256" key="1">
    <source>
        <dbReference type="SAM" id="Phobius"/>
    </source>
</evidence>
<dbReference type="EMBL" id="MLJW01000124">
    <property type="protein sequence ID" value="OIQ98064.1"/>
    <property type="molecule type" value="Genomic_DNA"/>
</dbReference>
<comment type="caution">
    <text evidence="2">The sequence shown here is derived from an EMBL/GenBank/DDBJ whole genome shotgun (WGS) entry which is preliminary data.</text>
</comment>
<proteinExistence type="predicted"/>
<name>A0A1J5RP85_9ZZZZ</name>
<keyword evidence="1" id="KW-0472">Membrane</keyword>
<feature type="transmembrane region" description="Helical" evidence="1">
    <location>
        <begin position="18"/>
        <end position="40"/>
    </location>
</feature>
<accession>A0A1J5RP85</accession>
<organism evidence="2">
    <name type="scientific">mine drainage metagenome</name>
    <dbReference type="NCBI Taxonomy" id="410659"/>
    <lineage>
        <taxon>unclassified sequences</taxon>
        <taxon>metagenomes</taxon>
        <taxon>ecological metagenomes</taxon>
    </lineage>
</organism>
<protein>
    <submittedName>
        <fullName evidence="2">Uncharacterized protein</fullName>
    </submittedName>
</protein>
<feature type="transmembrane region" description="Helical" evidence="1">
    <location>
        <begin position="52"/>
        <end position="73"/>
    </location>
</feature>